<reference evidence="2" key="1">
    <citation type="journal article" date="2020" name="Nature">
        <title>Giant virus diversity and host interactions through global metagenomics.</title>
        <authorList>
            <person name="Schulz F."/>
            <person name="Roux S."/>
            <person name="Paez-Espino D."/>
            <person name="Jungbluth S."/>
            <person name="Walsh D.A."/>
            <person name="Denef V.J."/>
            <person name="McMahon K.D."/>
            <person name="Konstantinidis K.T."/>
            <person name="Eloe-Fadrosh E.A."/>
            <person name="Kyrpides N.C."/>
            <person name="Woyke T."/>
        </authorList>
    </citation>
    <scope>NUCLEOTIDE SEQUENCE</scope>
    <source>
        <strain evidence="2">GVMAG-S-ERX555943-30</strain>
    </source>
</reference>
<name>A0A6C0AV92_9ZZZZ</name>
<keyword evidence="1" id="KW-0472">Membrane</keyword>
<evidence type="ECO:0000256" key="1">
    <source>
        <dbReference type="SAM" id="Phobius"/>
    </source>
</evidence>
<proteinExistence type="predicted"/>
<keyword evidence="1" id="KW-1133">Transmembrane helix</keyword>
<dbReference type="EMBL" id="MN738751">
    <property type="protein sequence ID" value="QHS83290.1"/>
    <property type="molecule type" value="Genomic_DNA"/>
</dbReference>
<sequence length="144" mass="16507">MNNLAHKNVFLMKNEGFQGYTYTNDVLTGSSNINNVILDQQVAPLERTVKLQADNVDKINKKHAEIKKKIDKITNEYGDGLQDELQNDPKYDYEQQLGHKYIGNVKEVRSHELDAMVRNNEQVLFFASMAGVSLLIAMIMMRMN</sequence>
<keyword evidence="1" id="KW-0812">Transmembrane</keyword>
<accession>A0A6C0AV92</accession>
<protein>
    <submittedName>
        <fullName evidence="2">Uncharacterized protein</fullName>
    </submittedName>
</protein>
<evidence type="ECO:0000313" key="2">
    <source>
        <dbReference type="EMBL" id="QHS83290.1"/>
    </source>
</evidence>
<organism evidence="2">
    <name type="scientific">viral metagenome</name>
    <dbReference type="NCBI Taxonomy" id="1070528"/>
    <lineage>
        <taxon>unclassified sequences</taxon>
        <taxon>metagenomes</taxon>
        <taxon>organismal metagenomes</taxon>
    </lineage>
</organism>
<feature type="transmembrane region" description="Helical" evidence="1">
    <location>
        <begin position="123"/>
        <end position="141"/>
    </location>
</feature>
<dbReference type="AlphaFoldDB" id="A0A6C0AV92"/>